<evidence type="ECO:0000313" key="7">
    <source>
        <dbReference type="EMBL" id="MBB5184063.1"/>
    </source>
</evidence>
<feature type="transmembrane region" description="Helical" evidence="6">
    <location>
        <begin position="109"/>
        <end position="129"/>
    </location>
</feature>
<evidence type="ECO:0000256" key="6">
    <source>
        <dbReference type="RuleBase" id="RU004379"/>
    </source>
</evidence>
<evidence type="ECO:0000313" key="8">
    <source>
        <dbReference type="Proteomes" id="UP000521313"/>
    </source>
</evidence>
<organism evidence="7 8">
    <name type="scientific">Faecalicoccus acidiformans</name>
    <dbReference type="NCBI Taxonomy" id="915173"/>
    <lineage>
        <taxon>Bacteria</taxon>
        <taxon>Bacillati</taxon>
        <taxon>Bacillota</taxon>
        <taxon>Erysipelotrichia</taxon>
        <taxon>Erysipelotrichales</taxon>
        <taxon>Erysipelotrichaceae</taxon>
        <taxon>Faecalicoccus</taxon>
    </lineage>
</organism>
<gene>
    <name evidence="7" type="ORF">HNQ43_000096</name>
</gene>
<dbReference type="RefSeq" id="WP_183373766.1">
    <property type="nucleotide sequence ID" value="NZ_JACHHD010000001.1"/>
</dbReference>
<comment type="similarity">
    <text evidence="2 6">Belongs to the BI1 family.</text>
</comment>
<dbReference type="Proteomes" id="UP000521313">
    <property type="component" value="Unassembled WGS sequence"/>
</dbReference>
<evidence type="ECO:0000256" key="1">
    <source>
        <dbReference type="ARBA" id="ARBA00004141"/>
    </source>
</evidence>
<feature type="transmembrane region" description="Helical" evidence="6">
    <location>
        <begin position="204"/>
        <end position="224"/>
    </location>
</feature>
<evidence type="ECO:0000256" key="4">
    <source>
        <dbReference type="ARBA" id="ARBA00022989"/>
    </source>
</evidence>
<protein>
    <recommendedName>
        <fullName evidence="9">BAX inhibitor (BI)-1/YccA family protein</fullName>
    </recommendedName>
</protein>
<dbReference type="PANTHER" id="PTHR23291:SF50">
    <property type="entry name" value="PROTEIN LIFEGUARD 4"/>
    <property type="match status" value="1"/>
</dbReference>
<feature type="transmembrane region" description="Helical" evidence="6">
    <location>
        <begin position="85"/>
        <end position="103"/>
    </location>
</feature>
<proteinExistence type="inferred from homology"/>
<keyword evidence="5 6" id="KW-0472">Membrane</keyword>
<reference evidence="7 8" key="1">
    <citation type="submission" date="2020-08" db="EMBL/GenBank/DDBJ databases">
        <title>Genomic Encyclopedia of Type Strains, Phase IV (KMG-IV): sequencing the most valuable type-strain genomes for metagenomic binning, comparative biology and taxonomic classification.</title>
        <authorList>
            <person name="Goeker M."/>
        </authorList>
    </citation>
    <scope>NUCLEOTIDE SEQUENCE [LARGE SCALE GENOMIC DNA]</scope>
    <source>
        <strain evidence="7 8">DSM 26963</strain>
    </source>
</reference>
<sequence>MFNDYQTTFYSQDTVRKSVLNSYVWMALGLLVTGAVSFGLYVTGLFFTLLASPFVMLALIIAQFGIVIAFSSALARNTSAGTMKILFLAYAVILGITMTSIFYSYPLGVIGVAFFVSALFFGCLVIMGITTKKDMTRIGMICMAGLFAMIISQPILWLLGFGPMTRMFSLLGLVIFAGLTIWDVQRMHKIMTLEDGTIVSREKLSIYFALELYLDFINIFLYILRLVGLGSSRD</sequence>
<dbReference type="AlphaFoldDB" id="A0A7W8CYR8"/>
<accession>A0A7W8CYR8</accession>
<comment type="caution">
    <text evidence="7">The sequence shown here is derived from an EMBL/GenBank/DDBJ whole genome shotgun (WGS) entry which is preliminary data.</text>
</comment>
<dbReference type="Pfam" id="PF01027">
    <property type="entry name" value="Bax1-I"/>
    <property type="match status" value="1"/>
</dbReference>
<feature type="transmembrane region" description="Helical" evidence="6">
    <location>
        <begin position="167"/>
        <end position="184"/>
    </location>
</feature>
<dbReference type="CDD" id="cd10432">
    <property type="entry name" value="BI-1-like_bacterial"/>
    <property type="match status" value="1"/>
</dbReference>
<feature type="transmembrane region" description="Helical" evidence="6">
    <location>
        <begin position="54"/>
        <end position="73"/>
    </location>
</feature>
<keyword evidence="4 6" id="KW-1133">Transmembrane helix</keyword>
<feature type="transmembrane region" description="Helical" evidence="6">
    <location>
        <begin position="141"/>
        <end position="161"/>
    </location>
</feature>
<evidence type="ECO:0000256" key="3">
    <source>
        <dbReference type="ARBA" id="ARBA00022692"/>
    </source>
</evidence>
<dbReference type="GO" id="GO:0016020">
    <property type="term" value="C:membrane"/>
    <property type="evidence" value="ECO:0007669"/>
    <property type="project" value="UniProtKB-SubCell"/>
</dbReference>
<feature type="transmembrane region" description="Helical" evidence="6">
    <location>
        <begin position="20"/>
        <end position="42"/>
    </location>
</feature>
<evidence type="ECO:0000256" key="2">
    <source>
        <dbReference type="ARBA" id="ARBA00010350"/>
    </source>
</evidence>
<comment type="subcellular location">
    <subcellularLocation>
        <location evidence="1">Membrane</location>
        <topology evidence="1">Multi-pass membrane protein</topology>
    </subcellularLocation>
</comment>
<evidence type="ECO:0000256" key="5">
    <source>
        <dbReference type="ARBA" id="ARBA00023136"/>
    </source>
</evidence>
<keyword evidence="3 6" id="KW-0812">Transmembrane</keyword>
<dbReference type="EMBL" id="JACHHD010000001">
    <property type="protein sequence ID" value="MBB5184063.1"/>
    <property type="molecule type" value="Genomic_DNA"/>
</dbReference>
<name>A0A7W8CYR8_9FIRM</name>
<dbReference type="PANTHER" id="PTHR23291">
    <property type="entry name" value="BAX INHIBITOR-RELATED"/>
    <property type="match status" value="1"/>
</dbReference>
<dbReference type="InterPro" id="IPR006214">
    <property type="entry name" value="Bax_inhibitor_1-related"/>
</dbReference>
<evidence type="ECO:0008006" key="9">
    <source>
        <dbReference type="Google" id="ProtNLM"/>
    </source>
</evidence>